<dbReference type="GeneID" id="89478488"/>
<feature type="chain" id="PRO_5001906209" evidence="1">
    <location>
        <begin position="34"/>
        <end position="183"/>
    </location>
</feature>
<evidence type="ECO:0000313" key="2">
    <source>
        <dbReference type="EMBL" id="KGB26676.1"/>
    </source>
</evidence>
<proteinExistence type="predicted"/>
<dbReference type="PATRIC" id="fig|104102.7.peg.40"/>
<dbReference type="STRING" id="104102.AtDm6_0040"/>
<dbReference type="AlphaFoldDB" id="A0A094ZXJ2"/>
<feature type="signal peptide" evidence="1">
    <location>
        <begin position="1"/>
        <end position="33"/>
    </location>
</feature>
<organism evidence="2 3">
    <name type="scientific">Acetobacter tropicalis</name>
    <dbReference type="NCBI Taxonomy" id="104102"/>
    <lineage>
        <taxon>Bacteria</taxon>
        <taxon>Pseudomonadati</taxon>
        <taxon>Pseudomonadota</taxon>
        <taxon>Alphaproteobacteria</taxon>
        <taxon>Acetobacterales</taxon>
        <taxon>Acetobacteraceae</taxon>
        <taxon>Acetobacter</taxon>
    </lineage>
</organism>
<name>A0A094ZXJ2_9PROT</name>
<gene>
    <name evidence="2" type="ORF">AtDm6_0040</name>
</gene>
<keyword evidence="3" id="KW-1185">Reference proteome</keyword>
<keyword evidence="1" id="KW-0732">Signal</keyword>
<protein>
    <submittedName>
        <fullName evidence="2">Uncharacterized protein</fullName>
    </submittedName>
</protein>
<sequence length="183" mass="19682">MNRSLFSFRPGFALGAAVALLLSIPAMNTPARAASSAAPQENYQAFFNQMAAEPLRYGGLSSHGDTRILLGMHQTQGGGLEGEMMRLDSSMRPLVAGRLKGHISATALSQTSRCTFSIALPHRTLILDGPCSEAQMSGALTNHPRPTQLWSQVTQFISPDTSISEYWLTRSAWQAATTSATAR</sequence>
<evidence type="ECO:0000313" key="3">
    <source>
        <dbReference type="Proteomes" id="UP000029448"/>
    </source>
</evidence>
<dbReference type="RefSeq" id="WP_052051096.1">
    <property type="nucleotide sequence ID" value="NZ_JACAOJ010000023.1"/>
</dbReference>
<evidence type="ECO:0000256" key="1">
    <source>
        <dbReference type="SAM" id="SignalP"/>
    </source>
</evidence>
<accession>A0A094ZXJ2</accession>
<dbReference type="EMBL" id="JOKM01000002">
    <property type="protein sequence ID" value="KGB26676.1"/>
    <property type="molecule type" value="Genomic_DNA"/>
</dbReference>
<reference evidence="2 3" key="1">
    <citation type="submission" date="2014-06" db="EMBL/GenBank/DDBJ databases">
        <title>Functional and comparative genomic analyses of the Drosophila gut microbiota identify candidate symbiosis factors.</title>
        <authorList>
            <person name="Newell P.D."/>
            <person name="Chaston J.M."/>
            <person name="Douglas A.E."/>
        </authorList>
    </citation>
    <scope>NUCLEOTIDE SEQUENCE [LARGE SCALE GENOMIC DNA]</scope>
    <source>
        <strain evidence="2 3">DmCS_006</strain>
    </source>
</reference>
<comment type="caution">
    <text evidence="2">The sequence shown here is derived from an EMBL/GenBank/DDBJ whole genome shotgun (WGS) entry which is preliminary data.</text>
</comment>
<dbReference type="Proteomes" id="UP000029448">
    <property type="component" value="Unassembled WGS sequence"/>
</dbReference>